<protein>
    <submittedName>
        <fullName evidence="1">Uncharacterized protein</fullName>
    </submittedName>
</protein>
<proteinExistence type="predicted"/>
<gene>
    <name evidence="1" type="ORF">PXEA_LOCUS13123</name>
</gene>
<organism evidence="1 2">
    <name type="scientific">Protopolystoma xenopodis</name>
    <dbReference type="NCBI Taxonomy" id="117903"/>
    <lineage>
        <taxon>Eukaryota</taxon>
        <taxon>Metazoa</taxon>
        <taxon>Spiralia</taxon>
        <taxon>Lophotrochozoa</taxon>
        <taxon>Platyhelminthes</taxon>
        <taxon>Monogenea</taxon>
        <taxon>Polyopisthocotylea</taxon>
        <taxon>Polystomatidea</taxon>
        <taxon>Polystomatidae</taxon>
        <taxon>Protopolystoma</taxon>
    </lineage>
</organism>
<keyword evidence="2" id="KW-1185">Reference proteome</keyword>
<comment type="caution">
    <text evidence="1">The sequence shown here is derived from an EMBL/GenBank/DDBJ whole genome shotgun (WGS) entry which is preliminary data.</text>
</comment>
<accession>A0A448WT74</accession>
<name>A0A448WT74_9PLAT</name>
<dbReference type="Proteomes" id="UP000784294">
    <property type="component" value="Unassembled WGS sequence"/>
</dbReference>
<reference evidence="1" key="1">
    <citation type="submission" date="2018-11" db="EMBL/GenBank/DDBJ databases">
        <authorList>
            <consortium name="Pathogen Informatics"/>
        </authorList>
    </citation>
    <scope>NUCLEOTIDE SEQUENCE</scope>
</reference>
<sequence>MQPWNDSVPPAAVCNDSETIIEAGTGTFLKSKLESDPTRKVGPYTKQRLIEDEVVMKGRVSLCASKMSI</sequence>
<dbReference type="EMBL" id="CAAALY010042744">
    <property type="protein sequence ID" value="VEL19683.1"/>
    <property type="molecule type" value="Genomic_DNA"/>
</dbReference>
<evidence type="ECO:0000313" key="1">
    <source>
        <dbReference type="EMBL" id="VEL19683.1"/>
    </source>
</evidence>
<evidence type="ECO:0000313" key="2">
    <source>
        <dbReference type="Proteomes" id="UP000784294"/>
    </source>
</evidence>
<dbReference type="AlphaFoldDB" id="A0A448WT74"/>